<evidence type="ECO:0000259" key="2">
    <source>
        <dbReference type="PROSITE" id="PS51841"/>
    </source>
</evidence>
<organism evidence="3 4">
    <name type="scientific">Marine Group III euryarchaeote CG-Epi2</name>
    <dbReference type="NCBI Taxonomy" id="1888996"/>
    <lineage>
        <taxon>Archaea</taxon>
        <taxon>Methanobacteriati</taxon>
        <taxon>Thermoplasmatota</taxon>
        <taxon>Thermoplasmata</taxon>
        <taxon>Candidatus Thermoprofundales</taxon>
    </lineage>
</organism>
<keyword evidence="1" id="KW-0472">Membrane</keyword>
<dbReference type="Proteomes" id="UP000183615">
    <property type="component" value="Unassembled WGS sequence"/>
</dbReference>
<evidence type="ECO:0000313" key="4">
    <source>
        <dbReference type="Proteomes" id="UP000183615"/>
    </source>
</evidence>
<proteinExistence type="predicted"/>
<accession>A0A1J5U1S0</accession>
<name>A0A1J5U1S0_9ARCH</name>
<reference evidence="3 4" key="1">
    <citation type="submission" date="2016-08" db="EMBL/GenBank/DDBJ databases">
        <title>New Insights into Marine Group III Euryarchaeota, from dark to light.</title>
        <authorList>
            <person name="Haro-Moreno J.M."/>
            <person name="Rodriguez-Valera F."/>
            <person name="Lopez-Garcia P."/>
            <person name="Moreira D."/>
            <person name="Martin-Cuadrado A.B."/>
        </authorList>
    </citation>
    <scope>NUCLEOTIDE SEQUENCE [LARGE SCALE GENOMIC DNA]</scope>
    <source>
        <strain evidence="3">CG-Epi2</strain>
    </source>
</reference>
<feature type="transmembrane region" description="Helical" evidence="1">
    <location>
        <begin position="20"/>
        <end position="38"/>
    </location>
</feature>
<dbReference type="InterPro" id="IPR001322">
    <property type="entry name" value="Lamin_tail_dom"/>
</dbReference>
<protein>
    <recommendedName>
        <fullName evidence="2">LTD domain-containing protein</fullName>
    </recommendedName>
</protein>
<evidence type="ECO:0000256" key="1">
    <source>
        <dbReference type="SAM" id="Phobius"/>
    </source>
</evidence>
<gene>
    <name evidence="3" type="ORF">BET99_03760</name>
</gene>
<keyword evidence="1" id="KW-0812">Transmembrane</keyword>
<keyword evidence="1" id="KW-1133">Transmembrane helix</keyword>
<dbReference type="PROSITE" id="PS51841">
    <property type="entry name" value="LTD"/>
    <property type="match status" value="1"/>
</dbReference>
<comment type="caution">
    <text evidence="3">The sequence shown here is derived from an EMBL/GenBank/DDBJ whole genome shotgun (WGS) entry which is preliminary data.</text>
</comment>
<feature type="domain" description="LTD" evidence="2">
    <location>
        <begin position="183"/>
        <end position="341"/>
    </location>
</feature>
<dbReference type="EMBL" id="MIYZ01000008">
    <property type="protein sequence ID" value="OIR22717.1"/>
    <property type="molecule type" value="Genomic_DNA"/>
</dbReference>
<evidence type="ECO:0000313" key="3">
    <source>
        <dbReference type="EMBL" id="OIR22717.1"/>
    </source>
</evidence>
<dbReference type="Pfam" id="PF00932">
    <property type="entry name" value="LTD"/>
    <property type="match status" value="1"/>
</dbReference>
<dbReference type="AlphaFoldDB" id="A0A1J5U1S0"/>
<sequence length="341" mass="37898">MAFQEGNERMKPRTIKTEDAVTHVIEFTMALTIFVLLIQSFTSAMNYRIGIDLDNNDNRVVMAREVISELTGSQGKINNVTNWEDFEFGTGESQLRNGITVGLLDSNGDLDKDKCEALGKFPYNPLRNELEVSQELRIEIRTIVPNESVCVWGGDPSGASISVESERYMLYNSGSELLPSLLTVTVFEGNTLGNKIYLTEVMYNPTNTGIDYEWIEVYNPNPTAIYLENWVIADDVDKDKILPENEDDIIVIPAKKVAILTTSPTTYKSTYGNYENVFSVEDNAIGNGLGKNETLILSKGSFEDTFSYTSSDGADGNGKSLTRSCYNCEVWNEAVATPNTI</sequence>